<evidence type="ECO:0000313" key="2">
    <source>
        <dbReference type="Proteomes" id="UP000887560"/>
    </source>
</evidence>
<dbReference type="Gene3D" id="3.30.710.10">
    <property type="entry name" value="Potassium Channel Kv1.1, Chain A"/>
    <property type="match status" value="1"/>
</dbReference>
<protein>
    <submittedName>
        <fullName evidence="3">BTB domain-containing protein</fullName>
    </submittedName>
</protein>
<accession>A0A915P419</accession>
<name>A0A915P419_9BILA</name>
<evidence type="ECO:0000259" key="1">
    <source>
        <dbReference type="Pfam" id="PF00651"/>
    </source>
</evidence>
<dbReference type="InterPro" id="IPR000210">
    <property type="entry name" value="BTB/POZ_dom"/>
</dbReference>
<feature type="domain" description="BTB" evidence="1">
    <location>
        <begin position="1"/>
        <end position="45"/>
    </location>
</feature>
<dbReference type="Proteomes" id="UP000887560">
    <property type="component" value="Unplaced"/>
</dbReference>
<proteinExistence type="predicted"/>
<evidence type="ECO:0000313" key="3">
    <source>
        <dbReference type="WBParaSite" id="scf7180000423059.g10143"/>
    </source>
</evidence>
<organism evidence="2 3">
    <name type="scientific">Meloidogyne floridensis</name>
    <dbReference type="NCBI Taxonomy" id="298350"/>
    <lineage>
        <taxon>Eukaryota</taxon>
        <taxon>Metazoa</taxon>
        <taxon>Ecdysozoa</taxon>
        <taxon>Nematoda</taxon>
        <taxon>Chromadorea</taxon>
        <taxon>Rhabditida</taxon>
        <taxon>Tylenchina</taxon>
        <taxon>Tylenchomorpha</taxon>
        <taxon>Tylenchoidea</taxon>
        <taxon>Meloidogynidae</taxon>
        <taxon>Meloidogyninae</taxon>
        <taxon>Meloidogyne</taxon>
    </lineage>
</organism>
<dbReference type="Pfam" id="PF00651">
    <property type="entry name" value="BTB"/>
    <property type="match status" value="1"/>
</dbReference>
<sequence>MIEYFYLGQINSSNILETNVDDLYAIAHKYCVDSLMNTCEIIMSSNIDQKNFVRRCSYSQLYGLKSITKVMACVKFIAANRKNFLDSNEWKEFKTKNKDFAIRLMEIALKFG</sequence>
<reference evidence="3" key="1">
    <citation type="submission" date="2022-11" db="UniProtKB">
        <authorList>
            <consortium name="WormBaseParasite"/>
        </authorList>
    </citation>
    <scope>IDENTIFICATION</scope>
</reference>
<dbReference type="WBParaSite" id="scf7180000423059.g10143">
    <property type="protein sequence ID" value="scf7180000423059.g10143"/>
    <property type="gene ID" value="scf7180000423059.g10143"/>
</dbReference>
<keyword evidence="2" id="KW-1185">Reference proteome</keyword>
<dbReference type="AlphaFoldDB" id="A0A915P419"/>
<dbReference type="InterPro" id="IPR011333">
    <property type="entry name" value="SKP1/BTB/POZ_sf"/>
</dbReference>